<sequence>MSILLVIENSIRTIKRCEPKKDFDIEMNKRSLNKIKEFYKENGFENIDEL</sequence>
<dbReference type="AlphaFoldDB" id="A0AAP4PWR2"/>
<dbReference type="EMBL" id="JAQJJM010000002">
    <property type="protein sequence ID" value="MDN5131248.1"/>
    <property type="molecule type" value="Genomic_DNA"/>
</dbReference>
<evidence type="ECO:0000313" key="1">
    <source>
        <dbReference type="EMBL" id="MDN5131248.1"/>
    </source>
</evidence>
<protein>
    <submittedName>
        <fullName evidence="1">Uncharacterized protein</fullName>
    </submittedName>
</protein>
<accession>A0AAP4PWR2</accession>
<organism evidence="1 2">
    <name type="scientific">Aliarcobacter butzleri</name>
    <dbReference type="NCBI Taxonomy" id="28197"/>
    <lineage>
        <taxon>Bacteria</taxon>
        <taxon>Pseudomonadati</taxon>
        <taxon>Campylobacterota</taxon>
        <taxon>Epsilonproteobacteria</taxon>
        <taxon>Campylobacterales</taxon>
        <taxon>Arcobacteraceae</taxon>
        <taxon>Aliarcobacter</taxon>
    </lineage>
</organism>
<proteinExistence type="predicted"/>
<dbReference type="RefSeq" id="WP_301344366.1">
    <property type="nucleotide sequence ID" value="NZ_JAPZCV010000049.1"/>
</dbReference>
<reference evidence="1" key="2">
    <citation type="submission" date="2023-01" db="EMBL/GenBank/DDBJ databases">
        <authorList>
            <person name="Uljanovas D."/>
        </authorList>
    </citation>
    <scope>NUCLEOTIDE SEQUENCE</scope>
    <source>
        <strain evidence="1">H19</strain>
    </source>
</reference>
<dbReference type="Proteomes" id="UP001171508">
    <property type="component" value="Unassembled WGS sequence"/>
</dbReference>
<reference evidence="1" key="1">
    <citation type="journal article" date="2023" name="Microorganisms">
        <title>Genomic Characterization of Arcobacter butzleri Strains Isolated from Various Sources in Lithuania.</title>
        <authorList>
            <person name="Uljanovas D."/>
            <person name="Golz G."/>
            <person name="Fleischmann S."/>
            <person name="Kudirkiene E."/>
            <person name="Kasetiene N."/>
            <person name="Grineviciene A."/>
            <person name="Tamuleviciene E."/>
            <person name="Aksomaitiene J."/>
            <person name="Alter T."/>
            <person name="Malakauskas M."/>
        </authorList>
    </citation>
    <scope>NUCLEOTIDE SEQUENCE</scope>
    <source>
        <strain evidence="1">H19</strain>
    </source>
</reference>
<evidence type="ECO:0000313" key="2">
    <source>
        <dbReference type="Proteomes" id="UP001171508"/>
    </source>
</evidence>
<gene>
    <name evidence="1" type="ORF">PJV92_00775</name>
</gene>
<name>A0AAP4PWR2_9BACT</name>
<comment type="caution">
    <text evidence="1">The sequence shown here is derived from an EMBL/GenBank/DDBJ whole genome shotgun (WGS) entry which is preliminary data.</text>
</comment>